<dbReference type="PROSITE" id="PS51077">
    <property type="entry name" value="HTH_ICLR"/>
    <property type="match status" value="1"/>
</dbReference>
<feature type="domain" description="IclR-ED" evidence="5">
    <location>
        <begin position="66"/>
        <end position="245"/>
    </location>
</feature>
<dbReference type="SMART" id="SM00346">
    <property type="entry name" value="HTH_ICLR"/>
    <property type="match status" value="1"/>
</dbReference>
<dbReference type="Pfam" id="PF09339">
    <property type="entry name" value="HTH_IclR"/>
    <property type="match status" value="1"/>
</dbReference>
<dbReference type="InterPro" id="IPR050707">
    <property type="entry name" value="HTH_MetabolicPath_Reg"/>
</dbReference>
<evidence type="ECO:0000313" key="7">
    <source>
        <dbReference type="Proteomes" id="UP000704762"/>
    </source>
</evidence>
<dbReference type="PROSITE" id="PS51078">
    <property type="entry name" value="ICLR_ED"/>
    <property type="match status" value="1"/>
</dbReference>
<dbReference type="PANTHER" id="PTHR30136:SF24">
    <property type="entry name" value="HTH-TYPE TRANSCRIPTIONAL REPRESSOR ALLR"/>
    <property type="match status" value="1"/>
</dbReference>
<dbReference type="RefSeq" id="WP_239578903.1">
    <property type="nucleotide sequence ID" value="NZ_BAAAQP010000002.1"/>
</dbReference>
<evidence type="ECO:0000256" key="3">
    <source>
        <dbReference type="ARBA" id="ARBA00023163"/>
    </source>
</evidence>
<dbReference type="Proteomes" id="UP000704762">
    <property type="component" value="Unassembled WGS sequence"/>
</dbReference>
<keyword evidence="3" id="KW-0804">Transcription</keyword>
<dbReference type="InterPro" id="IPR036390">
    <property type="entry name" value="WH_DNA-bd_sf"/>
</dbReference>
<dbReference type="InterPro" id="IPR036388">
    <property type="entry name" value="WH-like_DNA-bd_sf"/>
</dbReference>
<gene>
    <name evidence="6" type="ORF">JOE57_001896</name>
</gene>
<comment type="caution">
    <text evidence="6">The sequence shown here is derived from an EMBL/GenBank/DDBJ whole genome shotgun (WGS) entry which is preliminary data.</text>
</comment>
<dbReference type="EMBL" id="JAFBCF010000001">
    <property type="protein sequence ID" value="MBM7798975.1"/>
    <property type="molecule type" value="Genomic_DNA"/>
</dbReference>
<dbReference type="Pfam" id="PF01614">
    <property type="entry name" value="IclR_C"/>
    <property type="match status" value="1"/>
</dbReference>
<sequence>MNGVQTVSRAFELLDLIADHGSSVTISELSTTSGLPLPTVHRLLKALVALGHVRQTPSRRYALGPRLIRLGEVASQTLGATAKPFLTELVNFTEETSNFAIREGDLVVYVAQVPSRHSMRMFTEIGRRVLPHCTGVGKALLAQLPDSSVKEILQRNGMPAMTTQTITTADELMKDLERIRQRGWAEDNGEQEIGVRCIAAPVLGTGIQAAISVSGPSARLTPEVAESVGPYLLKVAAELATAINSTGD</sequence>
<evidence type="ECO:0000256" key="1">
    <source>
        <dbReference type="ARBA" id="ARBA00023015"/>
    </source>
</evidence>
<organism evidence="6 7">
    <name type="scientific">Microlunatus panaciterrae</name>
    <dbReference type="NCBI Taxonomy" id="400768"/>
    <lineage>
        <taxon>Bacteria</taxon>
        <taxon>Bacillati</taxon>
        <taxon>Actinomycetota</taxon>
        <taxon>Actinomycetes</taxon>
        <taxon>Propionibacteriales</taxon>
        <taxon>Propionibacteriaceae</taxon>
        <taxon>Microlunatus</taxon>
    </lineage>
</organism>
<dbReference type="Gene3D" id="1.10.10.10">
    <property type="entry name" value="Winged helix-like DNA-binding domain superfamily/Winged helix DNA-binding domain"/>
    <property type="match status" value="1"/>
</dbReference>
<evidence type="ECO:0000256" key="2">
    <source>
        <dbReference type="ARBA" id="ARBA00023125"/>
    </source>
</evidence>
<proteinExistence type="predicted"/>
<dbReference type="Gene3D" id="3.30.450.40">
    <property type="match status" value="1"/>
</dbReference>
<dbReference type="SUPFAM" id="SSF46785">
    <property type="entry name" value="Winged helix' DNA-binding domain"/>
    <property type="match status" value="1"/>
</dbReference>
<dbReference type="InterPro" id="IPR029016">
    <property type="entry name" value="GAF-like_dom_sf"/>
</dbReference>
<keyword evidence="7" id="KW-1185">Reference proteome</keyword>
<protein>
    <submittedName>
        <fullName evidence="6">IclR family acetate operon transcriptional repressor</fullName>
    </submittedName>
</protein>
<feature type="domain" description="HTH iclR-type" evidence="4">
    <location>
        <begin position="4"/>
        <end position="65"/>
    </location>
</feature>
<name>A0ABS2RIY8_9ACTN</name>
<dbReference type="PANTHER" id="PTHR30136">
    <property type="entry name" value="HELIX-TURN-HELIX TRANSCRIPTIONAL REGULATOR, ICLR FAMILY"/>
    <property type="match status" value="1"/>
</dbReference>
<keyword evidence="2" id="KW-0238">DNA-binding</keyword>
<dbReference type="InterPro" id="IPR014757">
    <property type="entry name" value="Tscrpt_reg_IclR_C"/>
</dbReference>
<reference evidence="6 7" key="1">
    <citation type="submission" date="2021-01" db="EMBL/GenBank/DDBJ databases">
        <title>Sequencing the genomes of 1000 actinobacteria strains.</title>
        <authorList>
            <person name="Klenk H.-P."/>
        </authorList>
    </citation>
    <scope>NUCLEOTIDE SEQUENCE [LARGE SCALE GENOMIC DNA]</scope>
    <source>
        <strain evidence="6 7">DSM 18662</strain>
    </source>
</reference>
<evidence type="ECO:0000313" key="6">
    <source>
        <dbReference type="EMBL" id="MBM7798975.1"/>
    </source>
</evidence>
<evidence type="ECO:0000259" key="5">
    <source>
        <dbReference type="PROSITE" id="PS51078"/>
    </source>
</evidence>
<dbReference type="SUPFAM" id="SSF55781">
    <property type="entry name" value="GAF domain-like"/>
    <property type="match status" value="1"/>
</dbReference>
<accession>A0ABS2RIY8</accession>
<evidence type="ECO:0000259" key="4">
    <source>
        <dbReference type="PROSITE" id="PS51077"/>
    </source>
</evidence>
<keyword evidence="1" id="KW-0805">Transcription regulation</keyword>
<dbReference type="InterPro" id="IPR005471">
    <property type="entry name" value="Tscrpt_reg_IclR_N"/>
</dbReference>